<evidence type="ECO:0000259" key="9">
    <source>
        <dbReference type="Pfam" id="PF17404"/>
    </source>
</evidence>
<dbReference type="AlphaFoldDB" id="A0A9P8PC88"/>
<keyword evidence="3 5" id="KW-0694">RNA-binding</keyword>
<keyword evidence="5" id="KW-0698">rRNA processing</keyword>
<gene>
    <name evidence="13" type="ORF">OGATHE_002420</name>
</gene>
<dbReference type="Proteomes" id="UP000788993">
    <property type="component" value="Unassembled WGS sequence"/>
</dbReference>
<reference evidence="13" key="2">
    <citation type="submission" date="2021-01" db="EMBL/GenBank/DDBJ databases">
        <authorList>
            <person name="Schikora-Tamarit M.A."/>
        </authorList>
    </citation>
    <scope>NUCLEOTIDE SEQUENCE</scope>
    <source>
        <strain evidence="13">NCAIM Y.01608</strain>
    </source>
</reference>
<evidence type="ECO:0000259" key="8">
    <source>
        <dbReference type="Pfam" id="PF17403"/>
    </source>
</evidence>
<evidence type="ECO:0000313" key="14">
    <source>
        <dbReference type="Proteomes" id="UP000788993"/>
    </source>
</evidence>
<evidence type="ECO:0000256" key="2">
    <source>
        <dbReference type="ARBA" id="ARBA00006674"/>
    </source>
</evidence>
<dbReference type="Pfam" id="PF03813">
    <property type="entry name" value="Nrap"/>
    <property type="match status" value="1"/>
</dbReference>
<evidence type="ECO:0000259" key="7">
    <source>
        <dbReference type="Pfam" id="PF03813"/>
    </source>
</evidence>
<evidence type="ECO:0000259" key="11">
    <source>
        <dbReference type="Pfam" id="PF17406"/>
    </source>
</evidence>
<dbReference type="GO" id="GO:0006409">
    <property type="term" value="P:tRNA export from nucleus"/>
    <property type="evidence" value="ECO:0007669"/>
    <property type="project" value="TreeGrafter"/>
</dbReference>
<evidence type="ECO:0000313" key="13">
    <source>
        <dbReference type="EMBL" id="KAH3669608.1"/>
    </source>
</evidence>
<feature type="region of interest" description="Disordered" evidence="6">
    <location>
        <begin position="1"/>
        <end position="33"/>
    </location>
</feature>
<protein>
    <recommendedName>
        <fullName evidence="5">U3 small nucleolar RNA-associated protein 22</fullName>
    </recommendedName>
</protein>
<evidence type="ECO:0000256" key="1">
    <source>
        <dbReference type="ARBA" id="ARBA00004604"/>
    </source>
</evidence>
<dbReference type="GO" id="GO:0003723">
    <property type="term" value="F:RNA binding"/>
    <property type="evidence" value="ECO:0007669"/>
    <property type="project" value="UniProtKB-KW"/>
</dbReference>
<feature type="domain" description="Nrap protein" evidence="7">
    <location>
        <begin position="155"/>
        <end position="301"/>
    </location>
</feature>
<dbReference type="Pfam" id="PF17405">
    <property type="entry name" value="Nrap_D4"/>
    <property type="match status" value="1"/>
</dbReference>
<dbReference type="InterPro" id="IPR035082">
    <property type="entry name" value="Nrap_D1"/>
</dbReference>
<proteinExistence type="inferred from homology"/>
<evidence type="ECO:0000256" key="6">
    <source>
        <dbReference type="SAM" id="MobiDB-lite"/>
    </source>
</evidence>
<keyword evidence="4 5" id="KW-0539">Nucleus</keyword>
<keyword evidence="14" id="KW-1185">Reference proteome</keyword>
<sequence>MVKRDREPESGVNDTDQGPAAVEVNHRPHKKAQITSQDVQIARETAELFKSNIFKLQIDELVKELRLKDSHCKLIERVLHRLYEIIQSIPASKAYSLEEAESYFEKSKNEVAIPFPDPKPTSINYKLQYESPTDVSLVGSFGLKTGIQQPDGMAVDVSLTMSKSMFQPKDYLNYKALYKRAFYIAYLADQLITLTATNHLPVRISYEYVNGDRLCPSIRIDSVTPDKVHDNDLVFEDTNFRIRLLVGFEYGLFESKKLLPDRNCVRIQTDDELPPTPLYNSSILSSTTYKYYLKYLYATKKTTDSFRDATVLGKLWLRQRGFGSHFNKGGFGHFEFAVLMAALLAGGGENGNKVLLHGYSSYQLFKGTIKYLATQDLVDDGYLSFSSIVGDSGSIYKKGGFNIPTLFDKTTKINILWKMTASSYQALKKQASETLDLLNDVVQDRFKQTFIYKNTQKYLQYDMFVSVPLKDLNQQDKFGPIEKITFLTYENFVCSKVHRLVSRALAERATHVVVRLSNTEDKWGIQKRRPDTQDKQVEIGLYLNATECEKKITKGPLHNDEENAIRFRSFWGAKAQVRKYKDGNIQYSCLWPANELTVVSILKYVFELHISSSAKLDFNTDRFWKMLPVPLTSNLMQLIPSNFQQLKNSYSELCKVLNKIDLPLSVKSILPASSALRNTSLILPVPYAVSNPDFFNESILQFESSTKWPDELLALEQTKTAFLLKINDYLTKNTKYKSYLEEDRTSVPYNTEIKVLRVLSPDGYGFSFRVLTERDEVLYLRAIENAPEKQRKTVADIYLAFNQRYMGSVKHHRAIASLSTYFPFYSATVRLFKRWLDAQLLLSHFNDELVELLVMKVFVDPAPYSVPASVEAGFLRTLQFLSQWNWKEEPLVLDLAKDLEKSGNYIDLVSEQLTVQTYQTISGNFSKLRKEDPQAIRTQLFVASKEDPSGKLWSFGLSLPIATRLTALSKAAVAAVSKTLNQKTLNLIFTPALKDYDIVLKIRTPVELASKSGILPENKFKNLVATSLVASDDISSEQDPVPAFCSELRARFSNVMLISCGKYTGLRKEGRCNVIAGILNPVIGNSKKKFRVNVGYDVEPTDDEQLKLNKHSLLSQIALLGGDLIESVDLNRWE</sequence>
<dbReference type="InterPro" id="IPR035369">
    <property type="entry name" value="Nrap_D4"/>
</dbReference>
<dbReference type="PANTHER" id="PTHR17972">
    <property type="entry name" value="NUCLEOLAR RNA-ASSOCIATED PROTEIN"/>
    <property type="match status" value="1"/>
</dbReference>
<evidence type="ECO:0000256" key="5">
    <source>
        <dbReference type="RuleBase" id="RU364032"/>
    </source>
</evidence>
<dbReference type="GO" id="GO:0006364">
    <property type="term" value="P:rRNA processing"/>
    <property type="evidence" value="ECO:0007669"/>
    <property type="project" value="UniProtKB-KW"/>
</dbReference>
<reference evidence="13" key="1">
    <citation type="journal article" date="2021" name="Open Biol.">
        <title>Shared evolutionary footprints suggest mitochondrial oxidative damage underlies multiple complex I losses in fungi.</title>
        <authorList>
            <person name="Schikora-Tamarit M.A."/>
            <person name="Marcet-Houben M."/>
            <person name="Nosek J."/>
            <person name="Gabaldon T."/>
        </authorList>
    </citation>
    <scope>NUCLEOTIDE SEQUENCE</scope>
    <source>
        <strain evidence="13">NCAIM Y.01608</strain>
    </source>
</reference>
<dbReference type="Gene3D" id="3.30.70.3030">
    <property type="match status" value="1"/>
</dbReference>
<dbReference type="Pfam" id="PF17406">
    <property type="entry name" value="Nrap_D5"/>
    <property type="match status" value="1"/>
</dbReference>
<name>A0A9P8PC88_9ASCO</name>
<evidence type="ECO:0000256" key="4">
    <source>
        <dbReference type="ARBA" id="ARBA00023242"/>
    </source>
</evidence>
<feature type="domain" description="Nrap protein" evidence="9">
    <location>
        <begin position="458"/>
        <end position="610"/>
    </location>
</feature>
<organism evidence="13 14">
    <name type="scientific">Ogataea polymorpha</name>
    <dbReference type="NCBI Taxonomy" id="460523"/>
    <lineage>
        <taxon>Eukaryota</taxon>
        <taxon>Fungi</taxon>
        <taxon>Dikarya</taxon>
        <taxon>Ascomycota</taxon>
        <taxon>Saccharomycotina</taxon>
        <taxon>Pichiomycetes</taxon>
        <taxon>Pichiales</taxon>
        <taxon>Pichiaceae</taxon>
        <taxon>Ogataea</taxon>
    </lineage>
</organism>
<dbReference type="InterPro" id="IPR035368">
    <property type="entry name" value="Nrap_D3"/>
</dbReference>
<dbReference type="EMBL" id="JAEUBD010000983">
    <property type="protein sequence ID" value="KAH3669608.1"/>
    <property type="molecule type" value="Genomic_DNA"/>
</dbReference>
<dbReference type="InterPro" id="IPR035367">
    <property type="entry name" value="Nrap_D2"/>
</dbReference>
<evidence type="ECO:0000259" key="12">
    <source>
        <dbReference type="Pfam" id="PF17407"/>
    </source>
</evidence>
<accession>A0A9P8PC88</accession>
<dbReference type="InterPro" id="IPR035371">
    <property type="entry name" value="Nrap_D6"/>
</dbReference>
<comment type="subcellular location">
    <subcellularLocation>
        <location evidence="1 5">Nucleus</location>
        <location evidence="1 5">Nucleolus</location>
    </subcellularLocation>
</comment>
<keyword evidence="5" id="KW-0690">Ribosome biogenesis</keyword>
<dbReference type="InterPro" id="IPR035370">
    <property type="entry name" value="Nrap_D5"/>
</dbReference>
<dbReference type="InterPro" id="IPR005554">
    <property type="entry name" value="NOL6/Upt22"/>
</dbReference>
<feature type="domain" description="Nrap protein" evidence="10">
    <location>
        <begin position="625"/>
        <end position="820"/>
    </location>
</feature>
<dbReference type="GO" id="GO:0034456">
    <property type="term" value="C:UTP-C complex"/>
    <property type="evidence" value="ECO:0007669"/>
    <property type="project" value="TreeGrafter"/>
</dbReference>
<dbReference type="GO" id="GO:0032545">
    <property type="term" value="C:CURI complex"/>
    <property type="evidence" value="ECO:0007669"/>
    <property type="project" value="TreeGrafter"/>
</dbReference>
<dbReference type="Pfam" id="PF17403">
    <property type="entry name" value="Nrap_D2"/>
    <property type="match status" value="1"/>
</dbReference>
<dbReference type="Gene3D" id="3.30.70.3020">
    <property type="match status" value="1"/>
</dbReference>
<keyword evidence="5" id="KW-0687">Ribonucleoprotein</keyword>
<dbReference type="Gene3D" id="1.10.1410.10">
    <property type="match status" value="2"/>
</dbReference>
<evidence type="ECO:0000259" key="10">
    <source>
        <dbReference type="Pfam" id="PF17405"/>
    </source>
</evidence>
<evidence type="ECO:0000256" key="3">
    <source>
        <dbReference type="ARBA" id="ARBA00022884"/>
    </source>
</evidence>
<dbReference type="GO" id="GO:0032040">
    <property type="term" value="C:small-subunit processome"/>
    <property type="evidence" value="ECO:0007669"/>
    <property type="project" value="TreeGrafter"/>
</dbReference>
<comment type="caution">
    <text evidence="13">The sequence shown here is derived from an EMBL/GenBank/DDBJ whole genome shotgun (WGS) entry which is preliminary data.</text>
</comment>
<dbReference type="Pfam" id="PF17404">
    <property type="entry name" value="Nrap_D3"/>
    <property type="match status" value="1"/>
</dbReference>
<feature type="domain" description="Nrap protein" evidence="8">
    <location>
        <begin position="305"/>
        <end position="453"/>
    </location>
</feature>
<dbReference type="Pfam" id="PF17407">
    <property type="entry name" value="Nrap_D6"/>
    <property type="match status" value="1"/>
</dbReference>
<feature type="domain" description="Nrap protein" evidence="12">
    <location>
        <begin position="993"/>
        <end position="1128"/>
    </location>
</feature>
<comment type="similarity">
    <text evidence="2 5">Belongs to the NRAP family.</text>
</comment>
<feature type="domain" description="Nrap protein" evidence="11">
    <location>
        <begin position="822"/>
        <end position="986"/>
    </location>
</feature>
<dbReference type="PANTHER" id="PTHR17972:SF0">
    <property type="entry name" value="NUCLEOLAR PROTEIN 6"/>
    <property type="match status" value="1"/>
</dbReference>